<evidence type="ECO:0000313" key="2">
    <source>
        <dbReference type="EMBL" id="MBW6409416.1"/>
    </source>
</evidence>
<proteinExistence type="predicted"/>
<gene>
    <name evidence="2" type="ORF">KYD98_04875</name>
</gene>
<keyword evidence="1" id="KW-1133">Transmembrane helix</keyword>
<feature type="transmembrane region" description="Helical" evidence="1">
    <location>
        <begin position="9"/>
        <end position="27"/>
    </location>
</feature>
<feature type="transmembrane region" description="Helical" evidence="1">
    <location>
        <begin position="96"/>
        <end position="116"/>
    </location>
</feature>
<keyword evidence="3" id="KW-1185">Reference proteome</keyword>
<comment type="caution">
    <text evidence="2">The sequence shown here is derived from an EMBL/GenBank/DDBJ whole genome shotgun (WGS) entry which is preliminary data.</text>
</comment>
<protein>
    <submittedName>
        <fullName evidence="2">Uncharacterized protein</fullName>
    </submittedName>
</protein>
<sequence length="126" mass="14813">MNKEKNKFFIYIPLIVYLILIATYIYAYNKSSNIFWVAFIIERVFSYFYTEKITNLLDNIECENKSEFGLIVIVLILIFIGLGLIIYIGFNYPTLFVILIIGEIIDAIFNKIAYILTEDENIEKLK</sequence>
<evidence type="ECO:0000313" key="3">
    <source>
        <dbReference type="Proteomes" id="UP001519921"/>
    </source>
</evidence>
<dbReference type="EMBL" id="JAHXPT010000003">
    <property type="protein sequence ID" value="MBW6409416.1"/>
    <property type="molecule type" value="Genomic_DNA"/>
</dbReference>
<reference evidence="2 3" key="1">
    <citation type="submission" date="2021-07" db="EMBL/GenBank/DDBJ databases">
        <title>Clostridium weizhouense sp. nov., an anaerobic bacterium isolated from activated sludge of Petroleum wastewater.</title>
        <authorList>
            <person name="Li Q."/>
        </authorList>
    </citation>
    <scope>NUCLEOTIDE SEQUENCE [LARGE SCALE GENOMIC DNA]</scope>
    <source>
        <strain evidence="2 3">YB-6</strain>
    </source>
</reference>
<name>A0ABS7AL81_9CLOT</name>
<feature type="transmembrane region" description="Helical" evidence="1">
    <location>
        <begin position="70"/>
        <end position="90"/>
    </location>
</feature>
<accession>A0ABS7AL81</accession>
<keyword evidence="1" id="KW-0812">Transmembrane</keyword>
<organism evidence="2 3">
    <name type="scientific">Clostridium weizhouense</name>
    <dbReference type="NCBI Taxonomy" id="2859781"/>
    <lineage>
        <taxon>Bacteria</taxon>
        <taxon>Bacillati</taxon>
        <taxon>Bacillota</taxon>
        <taxon>Clostridia</taxon>
        <taxon>Eubacteriales</taxon>
        <taxon>Clostridiaceae</taxon>
        <taxon>Clostridium</taxon>
    </lineage>
</organism>
<evidence type="ECO:0000256" key="1">
    <source>
        <dbReference type="SAM" id="Phobius"/>
    </source>
</evidence>
<dbReference type="RefSeq" id="WP_219778476.1">
    <property type="nucleotide sequence ID" value="NZ_JAHXPT010000003.1"/>
</dbReference>
<keyword evidence="1" id="KW-0472">Membrane</keyword>
<dbReference type="Proteomes" id="UP001519921">
    <property type="component" value="Unassembled WGS sequence"/>
</dbReference>